<dbReference type="SUPFAM" id="SSF103657">
    <property type="entry name" value="BAR/IMD domain-like"/>
    <property type="match status" value="1"/>
</dbReference>
<reference evidence="1" key="1">
    <citation type="submission" date="2023-04" db="EMBL/GenBank/DDBJ databases">
        <title>Candida boidinii NBRC 10035.</title>
        <authorList>
            <person name="Ichikawa N."/>
            <person name="Sato H."/>
            <person name="Tonouchi N."/>
        </authorList>
    </citation>
    <scope>NUCLEOTIDE SEQUENCE</scope>
    <source>
        <strain evidence="1">NBRC 10035</strain>
    </source>
</reference>
<accession>A0A9W6WJL8</accession>
<name>A0A9W6WJL8_CANBO</name>
<dbReference type="Proteomes" id="UP001165120">
    <property type="component" value="Unassembled WGS sequence"/>
</dbReference>
<sequence>MANVALSSHFRDFFVCSDFTECLETTLVPIVMKQLGLNKLSYLLNSVESYNLCSNSYNERLFGVNESIEDKYLNIVSKANKFASNLINDTLTNVSLNNLVNKESVSQGKHGLVTVNNNSNTNKQPQFLNSLDSLSITNALNNLYNSSKQISKHGIDISNEVSIEITIKYRKYVHDLLSAIEKNEESFKELNKDLITTRLNLIKDQNTYINNSEKLIQFKRDNYLEKEIFNNFERNLNLKKLNNRIKLIDFKIDSTDININVKGLKIKPINKLDFFDIINKMIISIKTEKLKQTSSLPFSFNSKLVFQFKGCDFYDYCKKNLISDFDLEGEEEGEVQIKELDEEIIKSFGDQLISLKLVKPPNSISRILNSSTILYQWTDLAYYLSGNIIQSRVDLIYEDDNMYEVNDNSNNNVSNNTNTEETANEGNELTKIFKKLNVSSGDLINQTIGLTNPNLSKSTLSLVSNTNSIDSISNNNINNIDYEFKQLYLIMKKSNDKYIESLLKYDEEVCKFEESMFDVCNFLEFKYFEIKKQVKIYLNFSNMRMI</sequence>
<keyword evidence="2" id="KW-1185">Reference proteome</keyword>
<evidence type="ECO:0000313" key="1">
    <source>
        <dbReference type="EMBL" id="GME77474.1"/>
    </source>
</evidence>
<comment type="caution">
    <text evidence="1">The sequence shown here is derived from an EMBL/GenBank/DDBJ whole genome shotgun (WGS) entry which is preliminary data.</text>
</comment>
<protein>
    <submittedName>
        <fullName evidence="1">Unnamed protein product</fullName>
    </submittedName>
</protein>
<evidence type="ECO:0000313" key="2">
    <source>
        <dbReference type="Proteomes" id="UP001165120"/>
    </source>
</evidence>
<organism evidence="1 2">
    <name type="scientific">Candida boidinii</name>
    <name type="common">Yeast</name>
    <dbReference type="NCBI Taxonomy" id="5477"/>
    <lineage>
        <taxon>Eukaryota</taxon>
        <taxon>Fungi</taxon>
        <taxon>Dikarya</taxon>
        <taxon>Ascomycota</taxon>
        <taxon>Saccharomycotina</taxon>
        <taxon>Pichiomycetes</taxon>
        <taxon>Pichiales</taxon>
        <taxon>Pichiaceae</taxon>
        <taxon>Ogataea</taxon>
        <taxon>Ogataea/Candida clade</taxon>
    </lineage>
</organism>
<dbReference type="AlphaFoldDB" id="A0A9W6WJL8"/>
<proteinExistence type="predicted"/>
<dbReference type="EMBL" id="BSXN01002734">
    <property type="protein sequence ID" value="GME77474.1"/>
    <property type="molecule type" value="Genomic_DNA"/>
</dbReference>
<gene>
    <name evidence="1" type="ORF">Cboi02_000554100</name>
</gene>
<dbReference type="InterPro" id="IPR027267">
    <property type="entry name" value="AH/BAR_dom_sf"/>
</dbReference>